<reference evidence="3" key="2">
    <citation type="journal article" date="2013" name="Mar. Genomics">
        <title>Expression of sulfatases in Rhodopirellula baltica and the diversity of sulfatases in the genus Rhodopirellula.</title>
        <authorList>
            <person name="Wegner C.E."/>
            <person name="Richter-Heitmann T."/>
            <person name="Klindworth A."/>
            <person name="Klockow C."/>
            <person name="Richter M."/>
            <person name="Achstetter T."/>
            <person name="Glockner F.O."/>
            <person name="Harder J."/>
        </authorList>
    </citation>
    <scope>NUCLEOTIDE SEQUENCE [LARGE SCALE GENOMIC DNA]</scope>
    <source>
        <strain evidence="3">6C</strain>
    </source>
</reference>
<evidence type="ECO:0000256" key="1">
    <source>
        <dbReference type="SAM" id="MobiDB-lite"/>
    </source>
</evidence>
<evidence type="ECO:0000313" key="3">
    <source>
        <dbReference type="EMBL" id="EMB16963.1"/>
    </source>
</evidence>
<dbReference type="AlphaFoldDB" id="M2B5E9"/>
<feature type="region of interest" description="Disordered" evidence="1">
    <location>
        <begin position="276"/>
        <end position="328"/>
    </location>
</feature>
<dbReference type="EMBL" id="ANMO01000113">
    <property type="protein sequence ID" value="EMB16963.1"/>
    <property type="molecule type" value="Genomic_DNA"/>
</dbReference>
<sequence length="328" mass="34243">MRRFLIASTLIFAVFMPTADAQGVVARYRGGPGAGFGFYGPAYRTPGYLVPPPYLPSTMAVVPIGPPVVRPGSYRDPLYRYRGVVPIGPAIPVLPYPPAPAIVLTPPVVAGPGIGGVEINTPGFRLSIPGPPPYPVESAYPSETSYPSDPVVAAYPPTPGPAFDVATQLTEGVERLAASLNTIEDGDIWWDYLQIDALRQVTDNSQVTSDGSMTSEAAATIESAARAYQGVTSNGQLGNITRLDGFAETRDALVVLSQSQSILSEPAGAPVAAPLQATSTMSNEPTLAPSPDEANDADVSQPTGTADEADRSIEGSVEELPAPPKIKI</sequence>
<feature type="signal peptide" evidence="2">
    <location>
        <begin position="1"/>
        <end position="21"/>
    </location>
</feature>
<protein>
    <submittedName>
        <fullName evidence="3">Signal peptide protein</fullName>
    </submittedName>
</protein>
<proteinExistence type="predicted"/>
<evidence type="ECO:0000313" key="4">
    <source>
        <dbReference type="Proteomes" id="UP000011529"/>
    </source>
</evidence>
<organism evidence="3 4">
    <name type="scientific">Rhodopirellula europaea 6C</name>
    <dbReference type="NCBI Taxonomy" id="1263867"/>
    <lineage>
        <taxon>Bacteria</taxon>
        <taxon>Pseudomonadati</taxon>
        <taxon>Planctomycetota</taxon>
        <taxon>Planctomycetia</taxon>
        <taxon>Pirellulales</taxon>
        <taxon>Pirellulaceae</taxon>
        <taxon>Rhodopirellula</taxon>
    </lineage>
</organism>
<accession>M2B5E9</accession>
<evidence type="ECO:0000256" key="2">
    <source>
        <dbReference type="SAM" id="SignalP"/>
    </source>
</evidence>
<dbReference type="PATRIC" id="fig|1263867.3.peg.2524"/>
<name>M2B5E9_9BACT</name>
<feature type="compositionally biased region" description="Polar residues" evidence="1">
    <location>
        <begin position="276"/>
        <end position="285"/>
    </location>
</feature>
<gene>
    <name evidence="3" type="ORF">RE6C_02366</name>
</gene>
<keyword evidence="4" id="KW-1185">Reference proteome</keyword>
<comment type="caution">
    <text evidence="3">The sequence shown here is derived from an EMBL/GenBank/DDBJ whole genome shotgun (WGS) entry which is preliminary data.</text>
</comment>
<feature type="chain" id="PRO_5004021233" evidence="2">
    <location>
        <begin position="22"/>
        <end position="328"/>
    </location>
</feature>
<dbReference type="Proteomes" id="UP000011529">
    <property type="component" value="Unassembled WGS sequence"/>
</dbReference>
<keyword evidence="2" id="KW-0732">Signal</keyword>
<reference evidence="3" key="1">
    <citation type="submission" date="2012-11" db="EMBL/GenBank/DDBJ databases">
        <title>Permanent draft genomes of Rhodopirellula europaea strain SH398 and 6C.</title>
        <authorList>
            <person name="Richter M."/>
            <person name="Richter-Heitmann T."/>
            <person name="Frank C."/>
            <person name="Harder J."/>
            <person name="Glockner F.O."/>
        </authorList>
    </citation>
    <scope>NUCLEOTIDE SEQUENCE</scope>
    <source>
        <strain evidence="3">6C</strain>
    </source>
</reference>